<protein>
    <submittedName>
        <fullName evidence="1">Uncharacterized protein</fullName>
    </submittedName>
</protein>
<reference evidence="1 2" key="2">
    <citation type="journal article" date="2013" name="Genome Biol. Evol.">
        <title>Genome sequencing of Giardia lamblia genotypes A2 and B isolates (DH and GS) and comparative analysis with the genomes of genotypes A1 and E (WB and Pig).</title>
        <authorList>
            <person name="Adam R.D."/>
            <person name="Dahlstrom E.W."/>
            <person name="Martens C.A."/>
            <person name="Bruno D.P."/>
            <person name="Barbian K.D."/>
            <person name="Ricklefs S.M."/>
            <person name="Hernandez M.M."/>
            <person name="Narla N.P."/>
            <person name="Patel R.B."/>
            <person name="Porcella S.F."/>
            <person name="Nash T.E."/>
        </authorList>
    </citation>
    <scope>NUCLEOTIDE SEQUENCE [LARGE SCALE GENOMIC DNA]</scope>
    <source>
        <strain evidence="1 2">DH</strain>
    </source>
</reference>
<organism evidence="1 2">
    <name type="scientific">Giardia intestinalis</name>
    <name type="common">Giardia lamblia</name>
    <dbReference type="NCBI Taxonomy" id="5741"/>
    <lineage>
        <taxon>Eukaryota</taxon>
        <taxon>Metamonada</taxon>
        <taxon>Diplomonadida</taxon>
        <taxon>Hexamitidae</taxon>
        <taxon>Giardiinae</taxon>
        <taxon>Giardia</taxon>
    </lineage>
</organism>
<sequence length="108" mass="12064">MAFTSVEAAKAKGKMSRPTIVRKAFVHDRAAHLTFLERCILRHQPSTLLNQLPNKAFPPYDLIDEGTLQTLFETAFLHSGQIPTEISALYRLYFGPRSGVCASSSRNI</sequence>
<dbReference type="VEuPathDB" id="GiardiaDB:QR46_4049"/>
<dbReference type="VEuPathDB" id="GiardiaDB:GL50803_0028069"/>
<evidence type="ECO:0000313" key="1">
    <source>
        <dbReference type="EMBL" id="ESU38488.1"/>
    </source>
</evidence>
<name>V6THM6_GIAIN</name>
<dbReference type="VEuPathDB" id="GiardiaDB:DHA2_152877"/>
<reference evidence="2" key="1">
    <citation type="submission" date="2012-02" db="EMBL/GenBank/DDBJ databases">
        <title>Genome sequencing of Giardia lamblia Genotypes A2 and B isolates (DH and GS) and comparative analysis with the genomes of Genotypes A1 and E (WB and Pig).</title>
        <authorList>
            <person name="Adam R."/>
            <person name="Dahlstrom E."/>
            <person name="Martens C."/>
            <person name="Bruno D."/>
            <person name="Barbian K."/>
            <person name="Porcella S.F."/>
            <person name="Nash T."/>
        </authorList>
    </citation>
    <scope>NUCLEOTIDE SEQUENCE</scope>
    <source>
        <strain evidence="2">DH</strain>
    </source>
</reference>
<accession>V6THM6</accession>
<dbReference type="EMBL" id="AHGT01000012">
    <property type="protein sequence ID" value="ESU38488.1"/>
    <property type="molecule type" value="Genomic_DNA"/>
</dbReference>
<evidence type="ECO:0000313" key="2">
    <source>
        <dbReference type="Proteomes" id="UP000018320"/>
    </source>
</evidence>
<gene>
    <name evidence="1" type="ORF">DHA2_152877</name>
</gene>
<proteinExistence type="predicted"/>
<dbReference type="AlphaFoldDB" id="V6THM6"/>
<comment type="caution">
    <text evidence="1">The sequence shown here is derived from an EMBL/GenBank/DDBJ whole genome shotgun (WGS) entry which is preliminary data.</text>
</comment>
<dbReference type="Proteomes" id="UP000018320">
    <property type="component" value="Unassembled WGS sequence"/>
</dbReference>